<dbReference type="Proteomes" id="UP000217289">
    <property type="component" value="Chromosome"/>
</dbReference>
<proteinExistence type="predicted"/>
<dbReference type="CDD" id="cd00657">
    <property type="entry name" value="Ferritin_like"/>
    <property type="match status" value="1"/>
</dbReference>
<dbReference type="InterPro" id="IPR012347">
    <property type="entry name" value="Ferritin-like"/>
</dbReference>
<accession>A0A250II87</accession>
<organism evidence="2 3">
    <name type="scientific">Melittangium boletus DSM 14713</name>
    <dbReference type="NCBI Taxonomy" id="1294270"/>
    <lineage>
        <taxon>Bacteria</taxon>
        <taxon>Pseudomonadati</taxon>
        <taxon>Myxococcota</taxon>
        <taxon>Myxococcia</taxon>
        <taxon>Myxococcales</taxon>
        <taxon>Cystobacterineae</taxon>
        <taxon>Archangiaceae</taxon>
        <taxon>Melittangium</taxon>
    </lineage>
</organism>
<dbReference type="Gene3D" id="1.20.1260.10">
    <property type="match status" value="1"/>
</dbReference>
<protein>
    <submittedName>
        <fullName evidence="2">Ferritin</fullName>
    </submittedName>
</protein>
<gene>
    <name evidence="2" type="ORF">MEBOL_004450</name>
</gene>
<sequence>MASKPAVEKLRSLAQLDVDAVGAYDAAIARVKEPLVRERLNEFRFDHMRHVRELNAFIRELGGEPVQLRPDLKGAAMKGLTAMSSLMGTEAALMAMLGNEEITNRVYELALHFEWSAPVRQLIQKNRQDEERHITWIREAVRVRPWSGDELEAPV</sequence>
<reference evidence="2 3" key="1">
    <citation type="submission" date="2017-06" db="EMBL/GenBank/DDBJ databases">
        <authorList>
            <person name="Kim H.J."/>
            <person name="Triplett B.A."/>
        </authorList>
    </citation>
    <scope>NUCLEOTIDE SEQUENCE [LARGE SCALE GENOMIC DNA]</scope>
    <source>
        <strain evidence="2 3">DSM 14713</strain>
    </source>
</reference>
<dbReference type="SUPFAM" id="SSF47240">
    <property type="entry name" value="Ferritin-like"/>
    <property type="match status" value="1"/>
</dbReference>
<dbReference type="AlphaFoldDB" id="A0A250II87"/>
<feature type="domain" description="DUF2383" evidence="1">
    <location>
        <begin position="6"/>
        <end position="108"/>
    </location>
</feature>
<keyword evidence="3" id="KW-1185">Reference proteome</keyword>
<dbReference type="InterPro" id="IPR019052">
    <property type="entry name" value="DUF2383"/>
</dbReference>
<dbReference type="KEGG" id="mbd:MEBOL_004450"/>
<evidence type="ECO:0000313" key="3">
    <source>
        <dbReference type="Proteomes" id="UP000217289"/>
    </source>
</evidence>
<evidence type="ECO:0000313" key="2">
    <source>
        <dbReference type="EMBL" id="ATB30988.1"/>
    </source>
</evidence>
<dbReference type="OrthoDB" id="5395623at2"/>
<dbReference type="InterPro" id="IPR009078">
    <property type="entry name" value="Ferritin-like_SF"/>
</dbReference>
<name>A0A250II87_9BACT</name>
<dbReference type="EMBL" id="CP022163">
    <property type="protein sequence ID" value="ATB30988.1"/>
    <property type="molecule type" value="Genomic_DNA"/>
</dbReference>
<dbReference type="Pfam" id="PF09537">
    <property type="entry name" value="DUF2383"/>
    <property type="match status" value="1"/>
</dbReference>
<dbReference type="RefSeq" id="WP_095979374.1">
    <property type="nucleotide sequence ID" value="NZ_CP022163.1"/>
</dbReference>
<evidence type="ECO:0000259" key="1">
    <source>
        <dbReference type="Pfam" id="PF09537"/>
    </source>
</evidence>